<dbReference type="EMBL" id="UIVT01000004">
    <property type="protein sequence ID" value="SVP94199.1"/>
    <property type="molecule type" value="Genomic_DNA"/>
</dbReference>
<protein>
    <submittedName>
        <fullName evidence="2">Uncharacterized protein</fullName>
    </submittedName>
</protein>
<feature type="transmembrane region" description="Helical" evidence="1">
    <location>
        <begin position="398"/>
        <end position="423"/>
    </location>
</feature>
<sequence>MKLDGSKKSKIWGFLKRPKAYSVALLLSRLILSVCQSAVSLDTWTKFAKLSRVTDDIDMALETLEEYTGDLNWVPVPDKPTNGPELYGLNRLFNLYLIRLSHYFHGRITTFLVYFPSFIFGVLLLLTLFDISAIIWRRGRVKLPKFYLLLRFILYCVLFLLVFSQFMFLLYYNNSLCSMEGLYPFLFVDSGDENARVEFLRKGSCGFSHKLILTYVMSFLTLLPDAFLILISILPAFRSYSLLNGMKYFGSFFLFVTVFIALDTRRFVSLGQSAKILDFAAEKYNEQAIQAGRYGSVIKLLNKSKSTKMVNMKDVITFRVFASLKEHLSGPLVEAKFRLQDSKLGSVRNLVHFNFAKQLYSQSKHSSFYFYSAGLYISVMTIIDAIVGTVLIVKRHKFLLPIVVIVNFFYFFINVVHCIMLQFPMELSNLFCKVTQYTTDEHGILFETLALSNLTCNVKYIYNCTFALVIFLAVLGFANVVNLYFIHKAH</sequence>
<keyword evidence="1" id="KW-0812">Transmembrane</keyword>
<feature type="transmembrane region" description="Helical" evidence="1">
    <location>
        <begin position="460"/>
        <end position="485"/>
    </location>
</feature>
<dbReference type="VEuPathDB" id="PiroplasmaDB:TA07480"/>
<feature type="transmembrane region" description="Helical" evidence="1">
    <location>
        <begin position="368"/>
        <end position="391"/>
    </location>
</feature>
<name>A0A3B0N8K2_THEAN</name>
<accession>A0A3B0N8K2</accession>
<feature type="transmembrane region" description="Helical" evidence="1">
    <location>
        <begin position="111"/>
        <end position="136"/>
    </location>
</feature>
<evidence type="ECO:0000313" key="2">
    <source>
        <dbReference type="EMBL" id="SVP94199.1"/>
    </source>
</evidence>
<dbReference type="AlphaFoldDB" id="A0A3B0N8K2"/>
<gene>
    <name evidence="2" type="ORF">TAT_000320100</name>
    <name evidence="3" type="ORF">TAV_000320000</name>
</gene>
<keyword evidence="1" id="KW-0472">Membrane</keyword>
<organism evidence="2">
    <name type="scientific">Theileria annulata</name>
    <dbReference type="NCBI Taxonomy" id="5874"/>
    <lineage>
        <taxon>Eukaryota</taxon>
        <taxon>Sar</taxon>
        <taxon>Alveolata</taxon>
        <taxon>Apicomplexa</taxon>
        <taxon>Aconoidasida</taxon>
        <taxon>Piroplasmida</taxon>
        <taxon>Theileriidae</taxon>
        <taxon>Theileria</taxon>
    </lineage>
</organism>
<evidence type="ECO:0000256" key="1">
    <source>
        <dbReference type="SAM" id="Phobius"/>
    </source>
</evidence>
<keyword evidence="1" id="KW-1133">Transmembrane helix</keyword>
<evidence type="ECO:0000313" key="3">
    <source>
        <dbReference type="EMBL" id="SVP94916.1"/>
    </source>
</evidence>
<feature type="transmembrane region" description="Helical" evidence="1">
    <location>
        <begin position="212"/>
        <end position="234"/>
    </location>
</feature>
<feature type="transmembrane region" description="Helical" evidence="1">
    <location>
        <begin position="246"/>
        <end position="262"/>
    </location>
</feature>
<proteinExistence type="predicted"/>
<dbReference type="EMBL" id="UIVS01000004">
    <property type="protein sequence ID" value="SVP94916.1"/>
    <property type="molecule type" value="Genomic_DNA"/>
</dbReference>
<reference evidence="2" key="1">
    <citation type="submission" date="2018-07" db="EMBL/GenBank/DDBJ databases">
        <authorList>
            <person name="Quirk P.G."/>
            <person name="Krulwich T.A."/>
        </authorList>
    </citation>
    <scope>NUCLEOTIDE SEQUENCE</scope>
    <source>
        <strain evidence="2">Anand</strain>
    </source>
</reference>
<feature type="transmembrane region" description="Helical" evidence="1">
    <location>
        <begin position="148"/>
        <end position="172"/>
    </location>
</feature>